<evidence type="ECO:0000259" key="1">
    <source>
        <dbReference type="Pfam" id="PF24476"/>
    </source>
</evidence>
<name>A0A9W9FFN5_9EURO</name>
<dbReference type="GO" id="GO:0003824">
    <property type="term" value="F:catalytic activity"/>
    <property type="evidence" value="ECO:0007669"/>
    <property type="project" value="InterPro"/>
</dbReference>
<dbReference type="EMBL" id="JAPQKI010000005">
    <property type="protein sequence ID" value="KAJ5099348.1"/>
    <property type="molecule type" value="Genomic_DNA"/>
</dbReference>
<dbReference type="Gene3D" id="3.40.50.1580">
    <property type="entry name" value="Nucleoside phosphorylase domain"/>
    <property type="match status" value="1"/>
</dbReference>
<dbReference type="Pfam" id="PF24476">
    <property type="entry name" value="DUF7580"/>
    <property type="match status" value="1"/>
</dbReference>
<gene>
    <name evidence="2" type="ORF">N7532_006349</name>
</gene>
<keyword evidence="3" id="KW-1185">Reference proteome</keyword>
<evidence type="ECO:0000313" key="2">
    <source>
        <dbReference type="EMBL" id="KAJ5099348.1"/>
    </source>
</evidence>
<dbReference type="AlphaFoldDB" id="A0A9W9FFN5"/>
<organism evidence="2 3">
    <name type="scientific">Penicillium argentinense</name>
    <dbReference type="NCBI Taxonomy" id="1131581"/>
    <lineage>
        <taxon>Eukaryota</taxon>
        <taxon>Fungi</taxon>
        <taxon>Dikarya</taxon>
        <taxon>Ascomycota</taxon>
        <taxon>Pezizomycotina</taxon>
        <taxon>Eurotiomycetes</taxon>
        <taxon>Eurotiomycetidae</taxon>
        <taxon>Eurotiales</taxon>
        <taxon>Aspergillaceae</taxon>
        <taxon>Penicillium</taxon>
    </lineage>
</organism>
<dbReference type="InterPro" id="IPR056002">
    <property type="entry name" value="DUF7580"/>
</dbReference>
<reference evidence="2" key="1">
    <citation type="submission" date="2022-11" db="EMBL/GenBank/DDBJ databases">
        <authorList>
            <person name="Petersen C."/>
        </authorList>
    </citation>
    <scope>NUCLEOTIDE SEQUENCE</scope>
    <source>
        <strain evidence="2">IBT 30761</strain>
    </source>
</reference>
<dbReference type="OrthoDB" id="20872at2759"/>
<dbReference type="Proteomes" id="UP001149074">
    <property type="component" value="Unassembled WGS sequence"/>
</dbReference>
<protein>
    <submittedName>
        <fullName evidence="2">Purine and uridine phosphorylase</fullName>
    </submittedName>
</protein>
<evidence type="ECO:0000313" key="3">
    <source>
        <dbReference type="Proteomes" id="UP001149074"/>
    </source>
</evidence>
<reference evidence="2" key="2">
    <citation type="journal article" date="2023" name="IMA Fungus">
        <title>Comparative genomic study of the Penicillium genus elucidates a diverse pangenome and 15 lateral gene transfer events.</title>
        <authorList>
            <person name="Petersen C."/>
            <person name="Sorensen T."/>
            <person name="Nielsen M.R."/>
            <person name="Sondergaard T.E."/>
            <person name="Sorensen J.L."/>
            <person name="Fitzpatrick D.A."/>
            <person name="Frisvad J.C."/>
            <person name="Nielsen K.L."/>
        </authorList>
    </citation>
    <scope>NUCLEOTIDE SEQUENCE</scope>
    <source>
        <strain evidence="2">IBT 30761</strain>
    </source>
</reference>
<proteinExistence type="predicted"/>
<dbReference type="SUPFAM" id="SSF53167">
    <property type="entry name" value="Purine and uridine phosphorylases"/>
    <property type="match status" value="1"/>
</dbReference>
<dbReference type="InterPro" id="IPR035994">
    <property type="entry name" value="Nucleoside_phosphorylase_sf"/>
</dbReference>
<dbReference type="PANTHER" id="PTHR46082:SF6">
    <property type="entry name" value="AAA+ ATPASE DOMAIN-CONTAINING PROTEIN-RELATED"/>
    <property type="match status" value="1"/>
</dbReference>
<dbReference type="RefSeq" id="XP_056475002.1">
    <property type="nucleotide sequence ID" value="XM_056618843.1"/>
</dbReference>
<comment type="caution">
    <text evidence="2">The sequence shown here is derived from an EMBL/GenBank/DDBJ whole genome shotgun (WGS) entry which is preliminary data.</text>
</comment>
<dbReference type="PANTHER" id="PTHR46082">
    <property type="entry name" value="ATP/GTP-BINDING PROTEIN-RELATED"/>
    <property type="match status" value="1"/>
</dbReference>
<accession>A0A9W9FFN5</accession>
<feature type="domain" description="DUF7580" evidence="1">
    <location>
        <begin position="444"/>
        <end position="814"/>
    </location>
</feature>
<dbReference type="GO" id="GO:0009116">
    <property type="term" value="P:nucleoside metabolic process"/>
    <property type="evidence" value="ECO:0007669"/>
    <property type="project" value="InterPro"/>
</dbReference>
<dbReference type="GeneID" id="81357822"/>
<sequence>CIFLGDIIVSSEIVVYDLGRRLPGGFRRKEGVTDPAANIEVQAFMHKLRSKRGRGTLLDRTNYHLKTLQKRTSDYRRPVRDRLFEPTYDHKHHSPTRCKKCKRNEHCKESHEATCETLGCDSRKLIRRFRPSPSQIGIHFGRIASGDTVMKSGVDRDRIAAEDNVIAFEMEGAGICNNLPCIVVKGVCDYADSHKDKVWQKHTAGAAAACMKSLLEQWAAIDHPDERHELHKMPVQAVESCSFDTMPQTPPSTNDDETHDLQKHHELDILQGKYCHSKIIGYNLILAVLSTTKSGFKNAIDCLKQFRKFLPRDTDLKRTLRNQRSVFSDHVRYLSSGTSVSVGEHLGSSREVCLQLAVAIQKKLEEIEIITTRLPVTTKAKSHPRSPLKGEKRLQLPNAVEDLESMVRVFGSSIFQERQPRSSQETSVTWTIEDHREFQHFRIVQQAACNLYDSFGTACQAHSVHNVHLSLQPDLNGPLAQVRFNVALIQNTTPGKAVWINVESTIKSCEGSFQSASSSFLTSCSSQKRPRQYEEGTCPPKVVKRVQFQQQESIPGPLQALRPEEPIVAIPNLYLQRNLCALVERSLCQGNSGSCIGLLGDNAICKHLAYIDTQTNSRTTSASSLAQLISLSRSKPTREMGIYECVRLAKYLATAVLYYHATPWLKKAWRSNDVQFFGGHDSLLQQTQRALPYITTSIQASNSIDSTHPKSFVYHHLIRNPVLFGLGIMFIELIHQAPIATLEEPIDLVKGETQDFVEYFTADRLVGHSNQIVSKSFREIIRKCLHCDFGHDSDFSSPALQEAFYHDVIAGLENLEKLFKELQLDDVKPYSIYNIA</sequence>
<dbReference type="InterPro" id="IPR053137">
    <property type="entry name" value="NLR-like"/>
</dbReference>
<feature type="non-terminal residue" evidence="2">
    <location>
        <position position="1"/>
    </location>
</feature>